<dbReference type="GO" id="GO:0031175">
    <property type="term" value="P:neuron projection development"/>
    <property type="evidence" value="ECO:0007669"/>
    <property type="project" value="TreeGrafter"/>
</dbReference>
<feature type="domain" description="G protein-regulated inducer of neurite outgrowth C-terminal" evidence="3">
    <location>
        <begin position="28"/>
        <end position="100"/>
    </location>
</feature>
<dbReference type="PANTHER" id="PTHR15718">
    <property type="entry name" value="G PROTEIN-REGULATED INDUCER OF NEURITE OUTGROWTH C-TERMINAL DOMAIN-CONTAINING PROTEIN"/>
    <property type="match status" value="1"/>
</dbReference>
<evidence type="ECO:0000256" key="2">
    <source>
        <dbReference type="SAM" id="MobiDB-lite"/>
    </source>
</evidence>
<organism evidence="4 5">
    <name type="scientific">Scophthalmus maximus</name>
    <name type="common">Turbot</name>
    <name type="synonym">Psetta maxima</name>
    <dbReference type="NCBI Taxonomy" id="52904"/>
    <lineage>
        <taxon>Eukaryota</taxon>
        <taxon>Metazoa</taxon>
        <taxon>Chordata</taxon>
        <taxon>Craniata</taxon>
        <taxon>Vertebrata</taxon>
        <taxon>Euteleostomi</taxon>
        <taxon>Actinopterygii</taxon>
        <taxon>Neopterygii</taxon>
        <taxon>Teleostei</taxon>
        <taxon>Neoteleostei</taxon>
        <taxon>Acanthomorphata</taxon>
        <taxon>Carangaria</taxon>
        <taxon>Pleuronectiformes</taxon>
        <taxon>Pleuronectoidei</taxon>
        <taxon>Scophthalmidae</taxon>
        <taxon>Scophthalmus</taxon>
    </lineage>
</organism>
<proteinExistence type="predicted"/>
<comment type="function">
    <text evidence="1">May be involved in neurite outgrowth.</text>
</comment>
<name>A0A6A4SDI8_SCOMX</name>
<evidence type="ECO:0000259" key="3">
    <source>
        <dbReference type="Pfam" id="PF15235"/>
    </source>
</evidence>
<dbReference type="Pfam" id="PF15235">
    <property type="entry name" value="GRIN_C"/>
    <property type="match status" value="1"/>
</dbReference>
<dbReference type="Proteomes" id="UP000438429">
    <property type="component" value="Unassembled WGS sequence"/>
</dbReference>
<dbReference type="AlphaFoldDB" id="A0A6A4SDI8"/>
<protein>
    <recommendedName>
        <fullName evidence="3">G protein-regulated inducer of neurite outgrowth C-terminal domain-containing protein</fullName>
    </recommendedName>
</protein>
<feature type="compositionally biased region" description="Basic and acidic residues" evidence="2">
    <location>
        <begin position="1"/>
        <end position="15"/>
    </location>
</feature>
<feature type="region of interest" description="Disordered" evidence="2">
    <location>
        <begin position="1"/>
        <end position="50"/>
    </location>
</feature>
<dbReference type="InterPro" id="IPR026646">
    <property type="entry name" value="GPRIN2-like/GPRIN3"/>
</dbReference>
<comment type="caution">
    <text evidence="4">The sequence shown here is derived from an EMBL/GenBank/DDBJ whole genome shotgun (WGS) entry which is preliminary data.</text>
</comment>
<dbReference type="GO" id="GO:0005886">
    <property type="term" value="C:plasma membrane"/>
    <property type="evidence" value="ECO:0007669"/>
    <property type="project" value="TreeGrafter"/>
</dbReference>
<sequence>MSELRRGQTRDRDVSVESIWEDEEVPREHREKEEEDGDKEEREQTVQPQDVVWDEQGMTWEVYGASVDLESLGTAIQAHLESKIREQQKHISSLRKSICSDSAVEDRPTCRPRFCGVCCVVVEPSSAHGRRQKPPQPPSG</sequence>
<evidence type="ECO:0000313" key="5">
    <source>
        <dbReference type="Proteomes" id="UP000438429"/>
    </source>
</evidence>
<gene>
    <name evidence="4" type="ORF">F2P81_018069</name>
</gene>
<reference evidence="4 5" key="1">
    <citation type="submission" date="2019-06" db="EMBL/GenBank/DDBJ databases">
        <title>Draft genomes of female and male turbot (Scophthalmus maximus).</title>
        <authorList>
            <person name="Xu H."/>
            <person name="Xu X.-W."/>
            <person name="Shao C."/>
            <person name="Chen S."/>
        </authorList>
    </citation>
    <scope>NUCLEOTIDE SEQUENCE [LARGE SCALE GENOMIC DNA]</scope>
    <source>
        <strain evidence="4">Ysfricsl-2016a</strain>
        <tissue evidence="4">Blood</tissue>
    </source>
</reference>
<evidence type="ECO:0000256" key="1">
    <source>
        <dbReference type="ARBA" id="ARBA00002358"/>
    </source>
</evidence>
<dbReference type="EMBL" id="VEVO01000016">
    <property type="protein sequence ID" value="KAF0028964.1"/>
    <property type="molecule type" value="Genomic_DNA"/>
</dbReference>
<evidence type="ECO:0000313" key="4">
    <source>
        <dbReference type="EMBL" id="KAF0028964.1"/>
    </source>
</evidence>
<dbReference type="InterPro" id="IPR032745">
    <property type="entry name" value="GRIN_C"/>
</dbReference>
<dbReference type="PANTHER" id="PTHR15718:SF6">
    <property type="entry name" value="G PROTEIN-REGULATED INDUCER OF NEURITE OUTGROWTH 3"/>
    <property type="match status" value="1"/>
</dbReference>
<accession>A0A6A4SDI8</accession>